<feature type="modified residue" description="N6-(pyridoxal phosphate)lysine" evidence="10">
    <location>
        <position position="384"/>
    </location>
</feature>
<sequence>MDQGCLKMENSKREISLQRADELKSRIDDYLKAREEIPKGLEMKDTIRQRKEKIMKVLGATEEQWKDYRWQTENRVSDVELLGKILNLTDIEKKEIREVGKKFRWAVSPYYLSLMDPDDRFDPVRLMAIPVHSELEDPCHDFDPMGEEFTNPAGSITRRYPDRLIINVTNECAMYCRHCQRRRNIGEEDVPRSRSALQESIDYIRECPEIRDVLITGGDSLCLTDETLEWILKQLKEIPHVEYVRLGSRTLVTMPQRITDEFCAMIEKYHPVYINTHFNHPAEISEEAKEACEKLAKAGVPLGNQAVLLNGVNNDKYVMRVLNHELLKCRVRPYYIFHAKHVAGTTHFNTSIDDGLEIMEYLRGYTSGMAIPTFILNAPKGQGKTPLFPDYLVSRGKDYITIRTWEGKVMEYENHETKDIRELI</sequence>
<feature type="binding site" evidence="9">
    <location>
        <position position="176"/>
    </location>
    <ligand>
        <name>[4Fe-4S] cluster</name>
        <dbReference type="ChEBI" id="CHEBI:49883"/>
        <note>4Fe-4S-S-AdoMet</note>
    </ligand>
</feature>
<keyword evidence="2 9" id="KW-0004">4Fe-4S</keyword>
<reference evidence="12 13" key="1">
    <citation type="submission" date="2016-10" db="EMBL/GenBank/DDBJ databases">
        <authorList>
            <person name="de Groot N.N."/>
        </authorList>
    </citation>
    <scope>NUCLEOTIDE SEQUENCE [LARGE SCALE GENOMIC DNA]</scope>
    <source>
        <strain evidence="12 13">APO</strain>
    </source>
</reference>
<name>A0A1H3LL16_9FIRM</name>
<dbReference type="STRING" id="159292.SAMN05192546_103269"/>
<dbReference type="InterPro" id="IPR003739">
    <property type="entry name" value="Lys_aminomutase/Glu_NH3_mut"/>
</dbReference>
<feature type="binding site" evidence="9">
    <location>
        <position position="179"/>
    </location>
    <ligand>
        <name>[4Fe-4S] cluster</name>
        <dbReference type="ChEBI" id="CHEBI:49883"/>
        <note>4Fe-4S-S-AdoMet</note>
    </ligand>
</feature>
<evidence type="ECO:0000256" key="7">
    <source>
        <dbReference type="ARBA" id="ARBA00023014"/>
    </source>
</evidence>
<dbReference type="GO" id="GO:0051539">
    <property type="term" value="F:4 iron, 4 sulfur cluster binding"/>
    <property type="evidence" value="ECO:0007669"/>
    <property type="project" value="UniProtKB-KW"/>
</dbReference>
<dbReference type="SUPFAM" id="SSF102114">
    <property type="entry name" value="Radical SAM enzymes"/>
    <property type="match status" value="1"/>
</dbReference>
<evidence type="ECO:0000256" key="1">
    <source>
        <dbReference type="ARBA" id="ARBA00001933"/>
    </source>
</evidence>
<comment type="cofactor">
    <cofactor evidence="1 10">
        <name>pyridoxal 5'-phosphate</name>
        <dbReference type="ChEBI" id="CHEBI:597326"/>
    </cofactor>
</comment>
<dbReference type="PANTHER" id="PTHR30538">
    <property type="entry name" value="LYSINE 2,3-AMINOMUTASE-RELATED"/>
    <property type="match status" value="1"/>
</dbReference>
<dbReference type="NCBIfam" id="TIGR00238">
    <property type="entry name" value="KamA family radical SAM protein"/>
    <property type="match status" value="1"/>
</dbReference>
<protein>
    <submittedName>
        <fullName evidence="12">Glutamate 2,3-aminomutase</fullName>
    </submittedName>
</protein>
<dbReference type="GO" id="GO:0046872">
    <property type="term" value="F:metal ion binding"/>
    <property type="evidence" value="ECO:0007669"/>
    <property type="project" value="UniProtKB-KW"/>
</dbReference>
<accession>A0A1H3LL16</accession>
<evidence type="ECO:0000256" key="3">
    <source>
        <dbReference type="ARBA" id="ARBA00022691"/>
    </source>
</evidence>
<keyword evidence="5 10" id="KW-0663">Pyridoxal phosphate</keyword>
<dbReference type="Pfam" id="PF12544">
    <property type="entry name" value="LAM_C"/>
    <property type="match status" value="1"/>
</dbReference>
<dbReference type="GO" id="GO:0016869">
    <property type="term" value="F:intramolecular aminotransferase activity"/>
    <property type="evidence" value="ECO:0007669"/>
    <property type="project" value="InterPro"/>
</dbReference>
<evidence type="ECO:0000256" key="2">
    <source>
        <dbReference type="ARBA" id="ARBA00022485"/>
    </source>
</evidence>
<evidence type="ECO:0000256" key="5">
    <source>
        <dbReference type="ARBA" id="ARBA00022898"/>
    </source>
</evidence>
<dbReference type="CDD" id="cd01335">
    <property type="entry name" value="Radical_SAM"/>
    <property type="match status" value="1"/>
</dbReference>
<keyword evidence="7 9" id="KW-0411">Iron-sulfur</keyword>
<dbReference type="SFLD" id="SFLDS00029">
    <property type="entry name" value="Radical_SAM"/>
    <property type="match status" value="1"/>
</dbReference>
<evidence type="ECO:0000256" key="4">
    <source>
        <dbReference type="ARBA" id="ARBA00022723"/>
    </source>
</evidence>
<evidence type="ECO:0000259" key="11">
    <source>
        <dbReference type="PROSITE" id="PS51918"/>
    </source>
</evidence>
<evidence type="ECO:0000256" key="6">
    <source>
        <dbReference type="ARBA" id="ARBA00023004"/>
    </source>
</evidence>
<dbReference type="AlphaFoldDB" id="A0A1H3LL16"/>
<organism evidence="12 13">
    <name type="scientific">Tindallia californiensis</name>
    <dbReference type="NCBI Taxonomy" id="159292"/>
    <lineage>
        <taxon>Bacteria</taxon>
        <taxon>Bacillati</taxon>
        <taxon>Bacillota</taxon>
        <taxon>Clostridia</taxon>
        <taxon>Peptostreptococcales</taxon>
        <taxon>Tindalliaceae</taxon>
        <taxon>Tindallia</taxon>
    </lineage>
</organism>
<dbReference type="EMBL" id="FNPV01000003">
    <property type="protein sequence ID" value="SDY65132.1"/>
    <property type="molecule type" value="Genomic_DNA"/>
</dbReference>
<keyword evidence="4 9" id="KW-0479">Metal-binding</keyword>
<dbReference type="InterPro" id="IPR058240">
    <property type="entry name" value="rSAM_sf"/>
</dbReference>
<dbReference type="PANTHER" id="PTHR30538:SF1">
    <property type="entry name" value="L-LYSINE 2,3-AMINOMUTASE"/>
    <property type="match status" value="1"/>
</dbReference>
<dbReference type="InterPro" id="IPR030801">
    <property type="entry name" value="Glu_2_3_NH3_mut"/>
</dbReference>
<keyword evidence="3" id="KW-0949">S-adenosyl-L-methionine</keyword>
<evidence type="ECO:0000313" key="13">
    <source>
        <dbReference type="Proteomes" id="UP000199230"/>
    </source>
</evidence>
<gene>
    <name evidence="12" type="ORF">SAMN05192546_103269</name>
</gene>
<feature type="binding site" evidence="9">
    <location>
        <position position="172"/>
    </location>
    <ligand>
        <name>[4Fe-4S] cluster</name>
        <dbReference type="ChEBI" id="CHEBI:49883"/>
        <note>4Fe-4S-S-AdoMet</note>
    </ligand>
</feature>
<dbReference type="Gene3D" id="6.10.140.1170">
    <property type="match status" value="1"/>
</dbReference>
<dbReference type="Pfam" id="PF04055">
    <property type="entry name" value="Radical_SAM"/>
    <property type="match status" value="1"/>
</dbReference>
<dbReference type="Proteomes" id="UP000199230">
    <property type="component" value="Unassembled WGS sequence"/>
</dbReference>
<keyword evidence="6" id="KW-0408">Iron</keyword>
<dbReference type="PIRSF" id="PIRSF004911">
    <property type="entry name" value="DUF160"/>
    <property type="match status" value="1"/>
</dbReference>
<keyword evidence="8" id="KW-0413">Isomerase</keyword>
<dbReference type="NCBIfam" id="TIGR04368">
    <property type="entry name" value="Glu_2_3_NH3_mut"/>
    <property type="match status" value="1"/>
</dbReference>
<dbReference type="Gene3D" id="3.20.20.70">
    <property type="entry name" value="Aldolase class I"/>
    <property type="match status" value="1"/>
</dbReference>
<dbReference type="PROSITE" id="PS51918">
    <property type="entry name" value="RADICAL_SAM"/>
    <property type="match status" value="1"/>
</dbReference>
<dbReference type="SFLD" id="SFLDG01070">
    <property type="entry name" value="PLP-dependent"/>
    <property type="match status" value="1"/>
</dbReference>
<dbReference type="InterPro" id="IPR007197">
    <property type="entry name" value="rSAM"/>
</dbReference>
<feature type="domain" description="Radical SAM core" evidence="11">
    <location>
        <begin position="158"/>
        <end position="379"/>
    </location>
</feature>
<dbReference type="InterPro" id="IPR025895">
    <property type="entry name" value="LAM_C_dom"/>
</dbReference>
<proteinExistence type="predicted"/>
<evidence type="ECO:0000256" key="8">
    <source>
        <dbReference type="ARBA" id="ARBA00023235"/>
    </source>
</evidence>
<dbReference type="SFLD" id="SFLDF00290">
    <property type="entry name" value="glutamate_2_3-aminomutase"/>
    <property type="match status" value="1"/>
</dbReference>
<dbReference type="InterPro" id="IPR013785">
    <property type="entry name" value="Aldolase_TIM"/>
</dbReference>
<evidence type="ECO:0000256" key="10">
    <source>
        <dbReference type="PIRSR" id="PIRSR603739-50"/>
    </source>
</evidence>
<evidence type="ECO:0000313" key="12">
    <source>
        <dbReference type="EMBL" id="SDY65132.1"/>
    </source>
</evidence>
<evidence type="ECO:0000256" key="9">
    <source>
        <dbReference type="PIRSR" id="PIRSR004911-1"/>
    </source>
</evidence>
<keyword evidence="13" id="KW-1185">Reference proteome</keyword>